<keyword evidence="6" id="KW-0808">Transferase</keyword>
<evidence type="ECO:0000256" key="10">
    <source>
        <dbReference type="ARBA" id="ARBA00033381"/>
    </source>
</evidence>
<feature type="domain" description="Aminotransferase class I/classII large" evidence="14">
    <location>
        <begin position="59"/>
        <end position="416"/>
    </location>
</feature>
<organism evidence="15 16">
    <name type="scientific">Nocardiopsis changdeensis</name>
    <dbReference type="NCBI Taxonomy" id="2831969"/>
    <lineage>
        <taxon>Bacteria</taxon>
        <taxon>Bacillati</taxon>
        <taxon>Actinomycetota</taxon>
        <taxon>Actinomycetes</taxon>
        <taxon>Streptosporangiales</taxon>
        <taxon>Nocardiopsidaceae</taxon>
        <taxon>Nocardiopsis</taxon>
    </lineage>
</organism>
<keyword evidence="8 12" id="KW-0663">Pyridoxal phosphate</keyword>
<evidence type="ECO:0000256" key="4">
    <source>
        <dbReference type="ARBA" id="ARBA00011738"/>
    </source>
</evidence>
<dbReference type="PROSITE" id="PS00599">
    <property type="entry name" value="AA_TRANSFER_CLASS_2"/>
    <property type="match status" value="1"/>
</dbReference>
<evidence type="ECO:0000259" key="14">
    <source>
        <dbReference type="Pfam" id="PF00155"/>
    </source>
</evidence>
<dbReference type="InterPro" id="IPR050087">
    <property type="entry name" value="AON_synthase_class-II"/>
</dbReference>
<dbReference type="GO" id="GO:0008483">
    <property type="term" value="F:transaminase activity"/>
    <property type="evidence" value="ECO:0007669"/>
    <property type="project" value="UniProtKB-KW"/>
</dbReference>
<comment type="catalytic activity">
    <reaction evidence="11">
        <text>6-carboxyhexanoyl-[ACP] + L-alanine + H(+) = (8S)-8-amino-7-oxononanoate + holo-[ACP] + CO2</text>
        <dbReference type="Rhea" id="RHEA:42288"/>
        <dbReference type="Rhea" id="RHEA-COMP:9685"/>
        <dbReference type="Rhea" id="RHEA-COMP:9955"/>
        <dbReference type="ChEBI" id="CHEBI:15378"/>
        <dbReference type="ChEBI" id="CHEBI:16526"/>
        <dbReference type="ChEBI" id="CHEBI:57972"/>
        <dbReference type="ChEBI" id="CHEBI:64479"/>
        <dbReference type="ChEBI" id="CHEBI:78846"/>
        <dbReference type="ChEBI" id="CHEBI:149468"/>
        <dbReference type="EC" id="2.3.1.47"/>
    </reaction>
</comment>
<proteinExistence type="inferred from homology"/>
<keyword evidence="15" id="KW-0032">Aminotransferase</keyword>
<evidence type="ECO:0000256" key="12">
    <source>
        <dbReference type="RuleBase" id="RU003693"/>
    </source>
</evidence>
<evidence type="ECO:0000256" key="7">
    <source>
        <dbReference type="ARBA" id="ARBA00022756"/>
    </source>
</evidence>
<dbReference type="InterPro" id="IPR015424">
    <property type="entry name" value="PyrdxlP-dep_Trfase"/>
</dbReference>
<evidence type="ECO:0000256" key="3">
    <source>
        <dbReference type="ARBA" id="ARBA00010008"/>
    </source>
</evidence>
<dbReference type="InterPro" id="IPR001917">
    <property type="entry name" value="Aminotrans_II_pyridoxalP_BS"/>
</dbReference>
<sequence length="422" mass="43288">MDGTALSPPRRPWTLRSRSAGPGPSGAAPHPFSWLSQAARARARSGLSRRIVPRPAAEDVLDLAGNDYLGLLRHPRVTAAAEAALRRWGTGAGGSRLVTGDTELHHELERELADFAGTESALVFSSGYTANLAMLTALTARVPGAGADAPAPLLVCDRHNHASLIDAARLARAGGARVELFDHADPAAAARALGSRGSAPGARSLLVSDTVFSVDGDLVDTAALHRAARAAGGALLLDDAHGFGVVGPGGRGALAAAGLSPAPDDVVVSVTLSKALAAQGGAVLGPERVIRHLVETARTFIFDTGLAPASAAAALAALRLLRAEPERARAVRENARLLCDGLRGHGLEATSPDAAVVSVTAPSPDAAVRWRARCLAAGVRVGCFRPPSVPDGRSRLRLTARADLTEAEMHRAVDVIAAGRPG</sequence>
<dbReference type="Proteomes" id="UP000676079">
    <property type="component" value="Chromosome"/>
</dbReference>
<feature type="region of interest" description="Disordered" evidence="13">
    <location>
        <begin position="1"/>
        <end position="31"/>
    </location>
</feature>
<dbReference type="Gene3D" id="3.90.1150.10">
    <property type="entry name" value="Aspartate Aminotransferase, domain 1"/>
    <property type="match status" value="1"/>
</dbReference>
<dbReference type="RefSeq" id="WP_220562731.1">
    <property type="nucleotide sequence ID" value="NZ_CP074133.1"/>
</dbReference>
<evidence type="ECO:0000256" key="2">
    <source>
        <dbReference type="ARBA" id="ARBA00004746"/>
    </source>
</evidence>
<evidence type="ECO:0000256" key="6">
    <source>
        <dbReference type="ARBA" id="ARBA00022679"/>
    </source>
</evidence>
<comment type="similarity">
    <text evidence="3">Belongs to the class-II pyridoxal-phosphate-dependent aminotransferase family. BioF subfamily.</text>
</comment>
<dbReference type="Gene3D" id="3.40.640.10">
    <property type="entry name" value="Type I PLP-dependent aspartate aminotransferase-like (Major domain)"/>
    <property type="match status" value="1"/>
</dbReference>
<evidence type="ECO:0000256" key="8">
    <source>
        <dbReference type="ARBA" id="ARBA00022898"/>
    </source>
</evidence>
<dbReference type="InterPro" id="IPR004839">
    <property type="entry name" value="Aminotransferase_I/II_large"/>
</dbReference>
<evidence type="ECO:0000256" key="9">
    <source>
        <dbReference type="ARBA" id="ARBA00032610"/>
    </source>
</evidence>
<dbReference type="InterPro" id="IPR015422">
    <property type="entry name" value="PyrdxlP-dep_Trfase_small"/>
</dbReference>
<protein>
    <recommendedName>
        <fullName evidence="5">8-amino-7-oxononanoate synthase</fullName>
        <ecNumber evidence="5">2.3.1.47</ecNumber>
    </recommendedName>
    <alternativeName>
        <fullName evidence="9">7-keto-8-amino-pelargonic acid synthase</fullName>
    </alternativeName>
    <alternativeName>
        <fullName evidence="10">8-amino-7-ketopelargonate synthase</fullName>
    </alternativeName>
</protein>
<dbReference type="PANTHER" id="PTHR13693">
    <property type="entry name" value="CLASS II AMINOTRANSFERASE/8-AMINO-7-OXONONANOATE SYNTHASE"/>
    <property type="match status" value="1"/>
</dbReference>
<dbReference type="SUPFAM" id="SSF53383">
    <property type="entry name" value="PLP-dependent transferases"/>
    <property type="match status" value="1"/>
</dbReference>
<dbReference type="EMBL" id="CP074133">
    <property type="protein sequence ID" value="QUX21508.1"/>
    <property type="molecule type" value="Genomic_DNA"/>
</dbReference>
<reference evidence="15 16" key="1">
    <citation type="submission" date="2021-05" db="EMBL/GenBank/DDBJ databases">
        <title>Direct Submission.</title>
        <authorList>
            <person name="Li K."/>
            <person name="Gao J."/>
        </authorList>
    </citation>
    <scope>NUCLEOTIDE SEQUENCE [LARGE SCALE GENOMIC DNA]</scope>
    <source>
        <strain evidence="15 16">Mg02</strain>
    </source>
</reference>
<dbReference type="PANTHER" id="PTHR13693:SF100">
    <property type="entry name" value="8-AMINO-7-OXONONANOATE SYNTHASE"/>
    <property type="match status" value="1"/>
</dbReference>
<accession>A0ABX8BL41</accession>
<keyword evidence="7" id="KW-0093">Biotin biosynthesis</keyword>
<evidence type="ECO:0000313" key="15">
    <source>
        <dbReference type="EMBL" id="QUX21508.1"/>
    </source>
</evidence>
<comment type="subunit">
    <text evidence="4">Homodimer.</text>
</comment>
<feature type="compositionally biased region" description="Low complexity" evidence="13">
    <location>
        <begin position="16"/>
        <end position="31"/>
    </location>
</feature>
<comment type="cofactor">
    <cofactor evidence="1 12">
        <name>pyridoxal 5'-phosphate</name>
        <dbReference type="ChEBI" id="CHEBI:597326"/>
    </cofactor>
</comment>
<evidence type="ECO:0000256" key="11">
    <source>
        <dbReference type="ARBA" id="ARBA00047715"/>
    </source>
</evidence>
<keyword evidence="16" id="KW-1185">Reference proteome</keyword>
<evidence type="ECO:0000256" key="1">
    <source>
        <dbReference type="ARBA" id="ARBA00001933"/>
    </source>
</evidence>
<comment type="pathway">
    <text evidence="2">Cofactor biosynthesis; biotin biosynthesis.</text>
</comment>
<evidence type="ECO:0000313" key="16">
    <source>
        <dbReference type="Proteomes" id="UP000676079"/>
    </source>
</evidence>
<dbReference type="EC" id="2.3.1.47" evidence="5"/>
<dbReference type="InterPro" id="IPR015421">
    <property type="entry name" value="PyrdxlP-dep_Trfase_major"/>
</dbReference>
<evidence type="ECO:0000256" key="5">
    <source>
        <dbReference type="ARBA" id="ARBA00013187"/>
    </source>
</evidence>
<evidence type="ECO:0000256" key="13">
    <source>
        <dbReference type="SAM" id="MobiDB-lite"/>
    </source>
</evidence>
<name>A0ABX8BL41_9ACTN</name>
<gene>
    <name evidence="15" type="ORF">KGD84_24325</name>
</gene>
<dbReference type="Pfam" id="PF00155">
    <property type="entry name" value="Aminotran_1_2"/>
    <property type="match status" value="1"/>
</dbReference>